<keyword evidence="1" id="KW-0732">Signal</keyword>
<dbReference type="EMBL" id="JAHHUM010001528">
    <property type="protein sequence ID" value="KAK5610795.1"/>
    <property type="molecule type" value="Genomic_DNA"/>
</dbReference>
<evidence type="ECO:0008006" key="4">
    <source>
        <dbReference type="Google" id="ProtNLM"/>
    </source>
</evidence>
<evidence type="ECO:0000313" key="2">
    <source>
        <dbReference type="EMBL" id="KAK5610795.1"/>
    </source>
</evidence>
<name>A0AAV9RPH2_9TELE</name>
<gene>
    <name evidence="2" type="ORF">CRENBAI_026282</name>
</gene>
<evidence type="ECO:0000256" key="1">
    <source>
        <dbReference type="SAM" id="SignalP"/>
    </source>
</evidence>
<reference evidence="2 3" key="1">
    <citation type="submission" date="2021-06" db="EMBL/GenBank/DDBJ databases">
        <authorList>
            <person name="Palmer J.M."/>
        </authorList>
    </citation>
    <scope>NUCLEOTIDE SEQUENCE [LARGE SCALE GENOMIC DNA]</scope>
    <source>
        <strain evidence="2 3">MEX-2019</strain>
        <tissue evidence="2">Muscle</tissue>
    </source>
</reference>
<feature type="chain" id="PRO_5043508140" description="Secreted protein" evidence="1">
    <location>
        <begin position="26"/>
        <end position="99"/>
    </location>
</feature>
<proteinExistence type="predicted"/>
<feature type="signal peptide" evidence="1">
    <location>
        <begin position="1"/>
        <end position="25"/>
    </location>
</feature>
<sequence length="99" mass="10868">MSCCSTSLCLPLCVKLSLLCCLASALTDNSKAPEGGRKMKQSGDHGRRLQLCVDSHKGKRGNKNALLRFDQSELFTAEVSCKYLWIKTNCGCNEACHLK</sequence>
<organism evidence="2 3">
    <name type="scientific">Crenichthys baileyi</name>
    <name type="common">White River springfish</name>
    <dbReference type="NCBI Taxonomy" id="28760"/>
    <lineage>
        <taxon>Eukaryota</taxon>
        <taxon>Metazoa</taxon>
        <taxon>Chordata</taxon>
        <taxon>Craniata</taxon>
        <taxon>Vertebrata</taxon>
        <taxon>Euteleostomi</taxon>
        <taxon>Actinopterygii</taxon>
        <taxon>Neopterygii</taxon>
        <taxon>Teleostei</taxon>
        <taxon>Neoteleostei</taxon>
        <taxon>Acanthomorphata</taxon>
        <taxon>Ovalentaria</taxon>
        <taxon>Atherinomorphae</taxon>
        <taxon>Cyprinodontiformes</taxon>
        <taxon>Goodeidae</taxon>
        <taxon>Crenichthys</taxon>
    </lineage>
</organism>
<accession>A0AAV9RPH2</accession>
<dbReference type="AlphaFoldDB" id="A0AAV9RPH2"/>
<protein>
    <recommendedName>
        <fullName evidence="4">Secreted protein</fullName>
    </recommendedName>
</protein>
<evidence type="ECO:0000313" key="3">
    <source>
        <dbReference type="Proteomes" id="UP001311232"/>
    </source>
</evidence>
<comment type="caution">
    <text evidence="2">The sequence shown here is derived from an EMBL/GenBank/DDBJ whole genome shotgun (WGS) entry which is preliminary data.</text>
</comment>
<keyword evidence="3" id="KW-1185">Reference proteome</keyword>
<dbReference type="Proteomes" id="UP001311232">
    <property type="component" value="Unassembled WGS sequence"/>
</dbReference>